<dbReference type="SUPFAM" id="SSF55961">
    <property type="entry name" value="Bet v1-like"/>
    <property type="match status" value="1"/>
</dbReference>
<dbReference type="Proteomes" id="UP000218172">
    <property type="component" value="Unassembled WGS sequence"/>
</dbReference>
<sequence length="164" mass="17882">MKRIMLTLFALPALLVSATLMAEPEYVTIEMEIDVSKPADEVWAKVGGYCDIGEWLGIDCELTSGDGDMGTVRSLVGGRVIEIMVAQTELSYGYTQPATQGAFYNLYHGFMEARAVSSSTSKLHYTLVMDVSNLEDQAAKDADAARRRAQFEGALANMKAIAEK</sequence>
<reference evidence="3" key="1">
    <citation type="submission" date="2017-08" db="EMBL/GenBank/DDBJ databases">
        <title>A dynamic microbial community with high functional redundancy inhabits the cold, oxic subseafloor aquifer.</title>
        <authorList>
            <person name="Tully B.J."/>
            <person name="Wheat C.G."/>
            <person name="Glazer B.T."/>
            <person name="Huber J.A."/>
        </authorList>
    </citation>
    <scope>NUCLEOTIDE SEQUENCE [LARGE SCALE GENOMIC DNA]</scope>
</reference>
<evidence type="ECO:0000256" key="1">
    <source>
        <dbReference type="SAM" id="SignalP"/>
    </source>
</evidence>
<evidence type="ECO:0000313" key="3">
    <source>
        <dbReference type="Proteomes" id="UP000218172"/>
    </source>
</evidence>
<feature type="chain" id="PRO_5012517351" description="SRPBCC family protein" evidence="1">
    <location>
        <begin position="23"/>
        <end position="164"/>
    </location>
</feature>
<gene>
    <name evidence="2" type="ORF">COC19_00825</name>
</gene>
<keyword evidence="1" id="KW-0732">Signal</keyword>
<name>A0A2A4MUW4_9GAMM</name>
<accession>A0A2A4MUW4</accession>
<dbReference type="InterPro" id="IPR023393">
    <property type="entry name" value="START-like_dom_sf"/>
</dbReference>
<dbReference type="AlphaFoldDB" id="A0A2A4MUW4"/>
<evidence type="ECO:0000313" key="2">
    <source>
        <dbReference type="EMBL" id="PCH63630.1"/>
    </source>
</evidence>
<dbReference type="InterPro" id="IPR019587">
    <property type="entry name" value="Polyketide_cyclase/dehydratase"/>
</dbReference>
<dbReference type="EMBL" id="NVQR01000011">
    <property type="protein sequence ID" value="PCH63630.1"/>
    <property type="molecule type" value="Genomic_DNA"/>
</dbReference>
<dbReference type="Gene3D" id="3.30.530.20">
    <property type="match status" value="1"/>
</dbReference>
<evidence type="ECO:0008006" key="4">
    <source>
        <dbReference type="Google" id="ProtNLM"/>
    </source>
</evidence>
<protein>
    <recommendedName>
        <fullName evidence="4">SRPBCC family protein</fullName>
    </recommendedName>
</protein>
<organism evidence="2 3">
    <name type="scientific">SAR86 cluster bacterium</name>
    <dbReference type="NCBI Taxonomy" id="2030880"/>
    <lineage>
        <taxon>Bacteria</taxon>
        <taxon>Pseudomonadati</taxon>
        <taxon>Pseudomonadota</taxon>
        <taxon>Gammaproteobacteria</taxon>
        <taxon>SAR86 cluster</taxon>
    </lineage>
</organism>
<feature type="signal peptide" evidence="1">
    <location>
        <begin position="1"/>
        <end position="22"/>
    </location>
</feature>
<comment type="caution">
    <text evidence="2">The sequence shown here is derived from an EMBL/GenBank/DDBJ whole genome shotgun (WGS) entry which is preliminary data.</text>
</comment>
<proteinExistence type="predicted"/>
<dbReference type="Pfam" id="PF10604">
    <property type="entry name" value="Polyketide_cyc2"/>
    <property type="match status" value="1"/>
</dbReference>